<feature type="transmembrane region" description="Helical" evidence="1">
    <location>
        <begin position="57"/>
        <end position="75"/>
    </location>
</feature>
<evidence type="ECO:0008006" key="4">
    <source>
        <dbReference type="Google" id="ProtNLM"/>
    </source>
</evidence>
<feature type="transmembrane region" description="Helical" evidence="1">
    <location>
        <begin position="87"/>
        <end position="105"/>
    </location>
</feature>
<dbReference type="EMBL" id="SOBT01000008">
    <property type="protein sequence ID" value="TDU31874.1"/>
    <property type="molecule type" value="Genomic_DNA"/>
</dbReference>
<accession>A0A4S3K4D8</accession>
<dbReference type="OrthoDB" id="5739128at2"/>
<evidence type="ECO:0000313" key="3">
    <source>
        <dbReference type="Proteomes" id="UP000295341"/>
    </source>
</evidence>
<dbReference type="NCBIfam" id="NF045734">
    <property type="entry name" value="StyOxIsoStyC"/>
    <property type="match status" value="1"/>
</dbReference>
<keyword evidence="1" id="KW-0812">Transmembrane</keyword>
<name>A0A4S3K4D8_9GAMM</name>
<evidence type="ECO:0000313" key="2">
    <source>
        <dbReference type="EMBL" id="TDU31874.1"/>
    </source>
</evidence>
<dbReference type="Pfam" id="PF26512">
    <property type="entry name" value="SOI"/>
    <property type="match status" value="1"/>
</dbReference>
<dbReference type="AlphaFoldDB" id="A0A4S3K4D8"/>
<evidence type="ECO:0000256" key="1">
    <source>
        <dbReference type="SAM" id="Phobius"/>
    </source>
</evidence>
<gene>
    <name evidence="2" type="ORF">DFR24_1258</name>
</gene>
<protein>
    <recommendedName>
        <fullName evidence="4">Styrene-oxide isomerase</fullName>
    </recommendedName>
</protein>
<proteinExistence type="predicted"/>
<organism evidence="2 3">
    <name type="scientific">Panacagrimonas perspica</name>
    <dbReference type="NCBI Taxonomy" id="381431"/>
    <lineage>
        <taxon>Bacteria</taxon>
        <taxon>Pseudomonadati</taxon>
        <taxon>Pseudomonadota</taxon>
        <taxon>Gammaproteobacteria</taxon>
        <taxon>Nevskiales</taxon>
        <taxon>Nevskiaceae</taxon>
        <taxon>Panacagrimonas</taxon>
    </lineage>
</organism>
<keyword evidence="1" id="KW-0472">Membrane</keyword>
<dbReference type="Proteomes" id="UP000295341">
    <property type="component" value="Unassembled WGS sequence"/>
</dbReference>
<reference evidence="2 3" key="1">
    <citation type="submission" date="2019-03" db="EMBL/GenBank/DDBJ databases">
        <title>Genomic Encyclopedia of Type Strains, Phase IV (KMG-IV): sequencing the most valuable type-strain genomes for metagenomic binning, comparative biology and taxonomic classification.</title>
        <authorList>
            <person name="Goeker M."/>
        </authorList>
    </citation>
    <scope>NUCLEOTIDE SEQUENCE [LARGE SCALE GENOMIC DNA]</scope>
    <source>
        <strain evidence="2 3">DSM 26377</strain>
    </source>
</reference>
<keyword evidence="3" id="KW-1185">Reference proteome</keyword>
<keyword evidence="1" id="KW-1133">Transmembrane helix</keyword>
<feature type="transmembrane region" description="Helical" evidence="1">
    <location>
        <begin position="12"/>
        <end position="37"/>
    </location>
</feature>
<comment type="caution">
    <text evidence="2">The sequence shown here is derived from an EMBL/GenBank/DDBJ whole genome shotgun (WGS) entry which is preliminary data.</text>
</comment>
<dbReference type="InterPro" id="IPR054803">
    <property type="entry name" value="StyOxIsoStyC"/>
</dbReference>
<feature type="transmembrane region" description="Helical" evidence="1">
    <location>
        <begin position="125"/>
        <end position="149"/>
    </location>
</feature>
<dbReference type="InterPro" id="IPR058965">
    <property type="entry name" value="SOI/HabA-like"/>
</dbReference>
<sequence length="159" mass="16851">MKTQQRKMIAHGAVIILIALASGFGLVMSLIGGFEIFPGTIISFEIPGDARAWARTHVGGILNGLLVIAGALVAHTMALPSRAASQIYWMLVGTGYANTVFYWGALFAPSRALTFGDNRLGETNIAGMLGFAPALVFAIIAMFAMVILIRNGFSESEST</sequence>
<dbReference type="RefSeq" id="WP_133880427.1">
    <property type="nucleotide sequence ID" value="NZ_MWIN01000012.1"/>
</dbReference>